<protein>
    <recommendedName>
        <fullName evidence="12">Isoleucine--tRNA ligase, cytoplasmic</fullName>
        <ecNumber evidence="3">6.1.1.5</ecNumber>
    </recommendedName>
    <alternativeName>
        <fullName evidence="10">Isoleucyl-tRNA synthetase</fullName>
    </alternativeName>
</protein>
<dbReference type="InterPro" id="IPR001412">
    <property type="entry name" value="aa-tRNA-synth_I_CS"/>
</dbReference>
<evidence type="ECO:0000313" key="17">
    <source>
        <dbReference type="Proteomes" id="UP000275078"/>
    </source>
</evidence>
<dbReference type="FunFam" id="3.90.740.10:FF:000044">
    <property type="entry name" value="Isoleucine--tRNA ligase"/>
    <property type="match status" value="1"/>
</dbReference>
<dbReference type="GO" id="GO:0005524">
    <property type="term" value="F:ATP binding"/>
    <property type="evidence" value="ECO:0007669"/>
    <property type="project" value="UniProtKB-KW"/>
</dbReference>
<feature type="domain" description="Methionyl/Valyl/Leucyl/Isoleucyl-tRNA synthetase anticodon-binding" evidence="15">
    <location>
        <begin position="687"/>
        <end position="842"/>
    </location>
</feature>
<keyword evidence="6 13" id="KW-0547">Nucleotide-binding</keyword>
<dbReference type="PANTHER" id="PTHR42780">
    <property type="entry name" value="SOLEUCYL-TRNA SYNTHETASE"/>
    <property type="match status" value="1"/>
</dbReference>
<sequence length="1062" mass="122660">MDFPKEEERILEFWNEIDAFRTSVKLSEGKPPYMFYDGPPFATGTPHYGHILASTIKDVVPRYWHMKGHYVERRFGWDTHGLPVEYEIDKKLGIQSKQDVLDLGIRRYNEECRAIVMTYAEEWRKTIGRLARWVDFDNDYKSLHPTFMESVWWVCKQLFEKDQVYLGYRVMPYSTAVTTPLSNFEAQQNYKDVQDPAVVIAFPLLSDPTTNLLIWTTTPWTLPSHIAIAVNPEFEYLKINDTASGKNYIILESCLKTLYKDPKKAKYKVLEKIKGSDMVGWQYEPPFDFFYGQFKEHGMRVIAADYVTADSGTGLVHQAPAFGEEDYNAAMKSGIISDKRLPPNPVDDNGCFTAEVPLFAGQHVKSADKAIIKHLKGTGRLVVESQITHSYPFCWRSDTPLIYRAVPAWFVRVNNIVPQMLKNIEDSHWVPNFVKEGRFSKWIENARDWNISRSRYWGTPLPIWMSEDKEEIVCVGSIAELEELSGVTGITDIHRENIDHITIPSKMGKGVLRRVEEVFDCWFESGSMPYASVHYPFENKEVFEKAFPADFIAEGIDQTRGWFYTLVVLGTHLFGTAPFKNCIVNGIVLAEDGKKMSKRLKNYPDPNLIFNKYGADPLRLYLINSPVVRAEQLKFKESGVKEVVTKVLLPLWNSFKFLDEQIPLLKKVANVDFVFKPEHAGSTNVMDRWILANCQSFLAFIDKEMEGYRLYTVVPRILEMIDNITNWYIRFNRKRLKGEFGVQDTLHALNSLFEVLYILVRALAPFTPYIAENIYHRLQKYIPQEMLPDDARSVHFLPFPSVRPELFDDEVERRVARMQKIIELGRLSRDRRTIGLKTPLKTLVVIHADQQYLDDVKSLEEYIKSELNVYELKLTTDEESYNVTYSVTADWPVLGKKLRKDIGRVKKALPSVTTEQCKDFLQTGKMVVDGITLETGDLVVAKGIKPSVASEFLEANTDKDVLTILDCELYPELKLAGYAREIVNRVQKLRKKAGLQATDDVKMEYEILEDPIGLAQVFVDYEEVFVKALRRPLDKRQTTEVLIMEEEYELDGARFILRLYRL</sequence>
<dbReference type="InterPro" id="IPR023586">
    <property type="entry name" value="Ile-tRNA-ligase_type2"/>
</dbReference>
<evidence type="ECO:0000256" key="7">
    <source>
        <dbReference type="ARBA" id="ARBA00022840"/>
    </source>
</evidence>
<keyword evidence="7 13" id="KW-0067">ATP-binding</keyword>
<dbReference type="CDD" id="cd00818">
    <property type="entry name" value="IleRS_core"/>
    <property type="match status" value="1"/>
</dbReference>
<evidence type="ECO:0000256" key="8">
    <source>
        <dbReference type="ARBA" id="ARBA00022917"/>
    </source>
</evidence>
<dbReference type="OrthoDB" id="1706657at2759"/>
<keyword evidence="4" id="KW-0963">Cytoplasm</keyword>
<keyword evidence="5 13" id="KW-0436">Ligase</keyword>
<dbReference type="NCBIfam" id="TIGR00392">
    <property type="entry name" value="ileS"/>
    <property type="match status" value="1"/>
</dbReference>
<dbReference type="GO" id="GO:0004822">
    <property type="term" value="F:isoleucine-tRNA ligase activity"/>
    <property type="evidence" value="ECO:0007669"/>
    <property type="project" value="UniProtKB-EC"/>
</dbReference>
<dbReference type="InterPro" id="IPR009008">
    <property type="entry name" value="Val/Leu/Ile-tRNA-synth_edit"/>
</dbReference>
<dbReference type="EMBL" id="ML119688">
    <property type="protein sequence ID" value="RPA80405.1"/>
    <property type="molecule type" value="Genomic_DNA"/>
</dbReference>
<dbReference type="FunFam" id="1.10.730.10:FF:000004">
    <property type="entry name" value="Isoleucyl-tRNA synthetase, cytoplasmic"/>
    <property type="match status" value="1"/>
</dbReference>
<feature type="domain" description="Aminoacyl-tRNA synthetase class Ia" evidence="14">
    <location>
        <begin position="10"/>
        <end position="633"/>
    </location>
</feature>
<dbReference type="Proteomes" id="UP000275078">
    <property type="component" value="Unassembled WGS sequence"/>
</dbReference>
<dbReference type="STRING" id="1160509.A0A3N4I2S3"/>
<dbReference type="GO" id="GO:0006428">
    <property type="term" value="P:isoleucyl-tRNA aminoacylation"/>
    <property type="evidence" value="ECO:0007669"/>
    <property type="project" value="InterPro"/>
</dbReference>
<gene>
    <name evidence="16" type="ORF">BJ508DRAFT_239957</name>
</gene>
<dbReference type="AlphaFoldDB" id="A0A3N4I2S3"/>
<comment type="similarity">
    <text evidence="2 13">Belongs to the class-I aminoacyl-tRNA synthetase family.</text>
</comment>
<evidence type="ECO:0000313" key="16">
    <source>
        <dbReference type="EMBL" id="RPA80405.1"/>
    </source>
</evidence>
<dbReference type="Gene3D" id="1.10.730.10">
    <property type="entry name" value="Isoleucyl-tRNA Synthetase, Domain 1"/>
    <property type="match status" value="1"/>
</dbReference>
<dbReference type="InterPro" id="IPR033709">
    <property type="entry name" value="Anticodon_Ile_ABEc"/>
</dbReference>
<comment type="subcellular location">
    <subcellularLocation>
        <location evidence="1">Cytoplasm</location>
    </subcellularLocation>
</comment>
<dbReference type="Pfam" id="PF19302">
    <property type="entry name" value="DUF5915"/>
    <property type="match status" value="1"/>
</dbReference>
<evidence type="ECO:0000256" key="2">
    <source>
        <dbReference type="ARBA" id="ARBA00005594"/>
    </source>
</evidence>
<dbReference type="InterPro" id="IPR013155">
    <property type="entry name" value="M/V/L/I-tRNA-synth_anticd-bd"/>
</dbReference>
<keyword evidence="9 13" id="KW-0030">Aminoacyl-tRNA synthetase</keyword>
<dbReference type="InterPro" id="IPR009080">
    <property type="entry name" value="tRNAsynth_Ia_anticodon-bd"/>
</dbReference>
<evidence type="ECO:0000256" key="4">
    <source>
        <dbReference type="ARBA" id="ARBA00022490"/>
    </source>
</evidence>
<dbReference type="Gene3D" id="3.40.50.620">
    <property type="entry name" value="HUPs"/>
    <property type="match status" value="2"/>
</dbReference>
<dbReference type="GO" id="GO:0005737">
    <property type="term" value="C:cytoplasm"/>
    <property type="evidence" value="ECO:0007669"/>
    <property type="project" value="UniProtKB-SubCell"/>
</dbReference>
<keyword evidence="8 13" id="KW-0648">Protein biosynthesis</keyword>
<dbReference type="PROSITE" id="PS00178">
    <property type="entry name" value="AA_TRNA_LIGASE_I"/>
    <property type="match status" value="1"/>
</dbReference>
<evidence type="ECO:0000256" key="9">
    <source>
        <dbReference type="ARBA" id="ARBA00023146"/>
    </source>
</evidence>
<accession>A0A3N4I2S3</accession>
<comment type="catalytic activity">
    <reaction evidence="11">
        <text>tRNA(Ile) + L-isoleucine + ATP = L-isoleucyl-tRNA(Ile) + AMP + diphosphate</text>
        <dbReference type="Rhea" id="RHEA:11060"/>
        <dbReference type="Rhea" id="RHEA-COMP:9666"/>
        <dbReference type="Rhea" id="RHEA-COMP:9695"/>
        <dbReference type="ChEBI" id="CHEBI:30616"/>
        <dbReference type="ChEBI" id="CHEBI:33019"/>
        <dbReference type="ChEBI" id="CHEBI:58045"/>
        <dbReference type="ChEBI" id="CHEBI:78442"/>
        <dbReference type="ChEBI" id="CHEBI:78528"/>
        <dbReference type="ChEBI" id="CHEBI:456215"/>
        <dbReference type="EC" id="6.1.1.5"/>
    </reaction>
</comment>
<evidence type="ECO:0000256" key="5">
    <source>
        <dbReference type="ARBA" id="ARBA00022598"/>
    </source>
</evidence>
<evidence type="ECO:0000256" key="13">
    <source>
        <dbReference type="RuleBase" id="RU363035"/>
    </source>
</evidence>
<dbReference type="CDD" id="cd07961">
    <property type="entry name" value="Anticodon_Ia_Ile_ABEc"/>
    <property type="match status" value="1"/>
</dbReference>
<dbReference type="FunFam" id="3.40.50.620:FF:000023">
    <property type="entry name" value="Isoleucyl-tRNA synthetase,cytoplasmic"/>
    <property type="match status" value="1"/>
</dbReference>
<evidence type="ECO:0000256" key="3">
    <source>
        <dbReference type="ARBA" id="ARBA00013165"/>
    </source>
</evidence>
<dbReference type="Gene3D" id="3.90.740.10">
    <property type="entry name" value="Valyl/Leucyl/Isoleucyl-tRNA synthetase, editing domain"/>
    <property type="match status" value="1"/>
</dbReference>
<reference evidence="16 17" key="1">
    <citation type="journal article" date="2018" name="Nat. Ecol. Evol.">
        <title>Pezizomycetes genomes reveal the molecular basis of ectomycorrhizal truffle lifestyle.</title>
        <authorList>
            <person name="Murat C."/>
            <person name="Payen T."/>
            <person name="Noel B."/>
            <person name="Kuo A."/>
            <person name="Morin E."/>
            <person name="Chen J."/>
            <person name="Kohler A."/>
            <person name="Krizsan K."/>
            <person name="Balestrini R."/>
            <person name="Da Silva C."/>
            <person name="Montanini B."/>
            <person name="Hainaut M."/>
            <person name="Levati E."/>
            <person name="Barry K.W."/>
            <person name="Belfiori B."/>
            <person name="Cichocki N."/>
            <person name="Clum A."/>
            <person name="Dockter R.B."/>
            <person name="Fauchery L."/>
            <person name="Guy J."/>
            <person name="Iotti M."/>
            <person name="Le Tacon F."/>
            <person name="Lindquist E.A."/>
            <person name="Lipzen A."/>
            <person name="Malagnac F."/>
            <person name="Mello A."/>
            <person name="Molinier V."/>
            <person name="Miyauchi S."/>
            <person name="Poulain J."/>
            <person name="Riccioni C."/>
            <person name="Rubini A."/>
            <person name="Sitrit Y."/>
            <person name="Splivallo R."/>
            <person name="Traeger S."/>
            <person name="Wang M."/>
            <person name="Zifcakova L."/>
            <person name="Wipf D."/>
            <person name="Zambonelli A."/>
            <person name="Paolocci F."/>
            <person name="Nowrousian M."/>
            <person name="Ottonello S."/>
            <person name="Baldrian P."/>
            <person name="Spatafora J.W."/>
            <person name="Henrissat B."/>
            <person name="Nagy L.G."/>
            <person name="Aury J.M."/>
            <person name="Wincker P."/>
            <person name="Grigoriev I.V."/>
            <person name="Bonfante P."/>
            <person name="Martin F.M."/>
        </authorList>
    </citation>
    <scope>NUCLEOTIDE SEQUENCE [LARGE SCALE GENOMIC DNA]</scope>
    <source>
        <strain evidence="16 17">RN42</strain>
    </source>
</reference>
<dbReference type="InterPro" id="IPR002301">
    <property type="entry name" value="Ile-tRNA-ligase"/>
</dbReference>
<dbReference type="Pfam" id="PF00133">
    <property type="entry name" value="tRNA-synt_1"/>
    <property type="match status" value="1"/>
</dbReference>
<dbReference type="InterPro" id="IPR014729">
    <property type="entry name" value="Rossmann-like_a/b/a_fold"/>
</dbReference>
<dbReference type="PRINTS" id="PR00984">
    <property type="entry name" value="TRNASYNTHILE"/>
</dbReference>
<evidence type="ECO:0000256" key="11">
    <source>
        <dbReference type="ARBA" id="ARBA00048359"/>
    </source>
</evidence>
<evidence type="ECO:0000256" key="6">
    <source>
        <dbReference type="ARBA" id="ARBA00022741"/>
    </source>
</evidence>
<evidence type="ECO:0000256" key="1">
    <source>
        <dbReference type="ARBA" id="ARBA00004496"/>
    </source>
</evidence>
<evidence type="ECO:0000259" key="15">
    <source>
        <dbReference type="Pfam" id="PF08264"/>
    </source>
</evidence>
<dbReference type="SUPFAM" id="SSF47323">
    <property type="entry name" value="Anticodon-binding domain of a subclass of class I aminoacyl-tRNA synthetases"/>
    <property type="match status" value="1"/>
</dbReference>
<keyword evidence="17" id="KW-1185">Reference proteome</keyword>
<name>A0A3N4I2S3_ASCIM</name>
<proteinExistence type="inferred from homology"/>
<dbReference type="Pfam" id="PF08264">
    <property type="entry name" value="Anticodon_1"/>
    <property type="match status" value="1"/>
</dbReference>
<dbReference type="InterPro" id="IPR002300">
    <property type="entry name" value="aa-tRNA-synth_Ia"/>
</dbReference>
<dbReference type="PANTHER" id="PTHR42780:SF1">
    <property type="entry name" value="ISOLEUCINE--TRNA LIGASE, CYTOPLASMIC"/>
    <property type="match status" value="1"/>
</dbReference>
<evidence type="ECO:0000256" key="10">
    <source>
        <dbReference type="ARBA" id="ARBA00032665"/>
    </source>
</evidence>
<evidence type="ECO:0000256" key="12">
    <source>
        <dbReference type="ARBA" id="ARBA00069879"/>
    </source>
</evidence>
<dbReference type="SUPFAM" id="SSF50677">
    <property type="entry name" value="ValRS/IleRS/LeuRS editing domain"/>
    <property type="match status" value="1"/>
</dbReference>
<evidence type="ECO:0000259" key="14">
    <source>
        <dbReference type="Pfam" id="PF00133"/>
    </source>
</evidence>
<dbReference type="EC" id="6.1.1.5" evidence="3"/>
<dbReference type="SUPFAM" id="SSF52374">
    <property type="entry name" value="Nucleotidylyl transferase"/>
    <property type="match status" value="1"/>
</dbReference>
<dbReference type="HAMAP" id="MF_02003">
    <property type="entry name" value="Ile_tRNA_synth_type2"/>
    <property type="match status" value="1"/>
</dbReference>
<dbReference type="GO" id="GO:0000049">
    <property type="term" value="F:tRNA binding"/>
    <property type="evidence" value="ECO:0007669"/>
    <property type="project" value="InterPro"/>
</dbReference>
<dbReference type="GO" id="GO:0002161">
    <property type="term" value="F:aminoacyl-tRNA deacylase activity"/>
    <property type="evidence" value="ECO:0007669"/>
    <property type="project" value="InterPro"/>
</dbReference>
<organism evidence="16 17">
    <name type="scientific">Ascobolus immersus RN42</name>
    <dbReference type="NCBI Taxonomy" id="1160509"/>
    <lineage>
        <taxon>Eukaryota</taxon>
        <taxon>Fungi</taxon>
        <taxon>Dikarya</taxon>
        <taxon>Ascomycota</taxon>
        <taxon>Pezizomycotina</taxon>
        <taxon>Pezizomycetes</taxon>
        <taxon>Pezizales</taxon>
        <taxon>Ascobolaceae</taxon>
        <taxon>Ascobolus</taxon>
    </lineage>
</organism>
<dbReference type="FunFam" id="3.40.50.620:FF:000050">
    <property type="entry name" value="Isoleucyl-tRNA synthetase,cytoplasmic"/>
    <property type="match status" value="1"/>
</dbReference>